<keyword evidence="1" id="KW-0175">Coiled coil</keyword>
<protein>
    <submittedName>
        <fullName evidence="3">WXG100 family type VII secretion target</fullName>
    </submittedName>
</protein>
<organism evidence="3 4">
    <name type="scientific">Streptomyces boluensis</name>
    <dbReference type="NCBI Taxonomy" id="1775135"/>
    <lineage>
        <taxon>Bacteria</taxon>
        <taxon>Bacillati</taxon>
        <taxon>Actinomycetota</taxon>
        <taxon>Actinomycetes</taxon>
        <taxon>Kitasatosporales</taxon>
        <taxon>Streptomycetaceae</taxon>
        <taxon>Streptomyces</taxon>
    </lineage>
</organism>
<comment type="caution">
    <text evidence="3">The sequence shown here is derived from an EMBL/GenBank/DDBJ whole genome shotgun (WGS) entry which is preliminary data.</text>
</comment>
<gene>
    <name evidence="3" type="ORF">GUY60_08055</name>
</gene>
<dbReference type="AlphaFoldDB" id="A0A964ULF3"/>
<evidence type="ECO:0000256" key="1">
    <source>
        <dbReference type="SAM" id="Coils"/>
    </source>
</evidence>
<evidence type="ECO:0000313" key="3">
    <source>
        <dbReference type="EMBL" id="NBE51378.1"/>
    </source>
</evidence>
<dbReference type="Pfam" id="PF06013">
    <property type="entry name" value="WXG100"/>
    <property type="match status" value="1"/>
</dbReference>
<dbReference type="InterPro" id="IPR010310">
    <property type="entry name" value="T7SS_ESAT-6-like"/>
</dbReference>
<dbReference type="EMBL" id="JAAAHS010000038">
    <property type="protein sequence ID" value="NBE51378.1"/>
    <property type="molecule type" value="Genomic_DNA"/>
</dbReference>
<evidence type="ECO:0000256" key="2">
    <source>
        <dbReference type="SAM" id="MobiDB-lite"/>
    </source>
</evidence>
<dbReference type="NCBIfam" id="TIGR03930">
    <property type="entry name" value="WXG100_ESAT6"/>
    <property type="match status" value="1"/>
</dbReference>
<dbReference type="OrthoDB" id="4147017at2"/>
<evidence type="ECO:0000313" key="4">
    <source>
        <dbReference type="Proteomes" id="UP000598297"/>
    </source>
</evidence>
<dbReference type="RefSeq" id="WP_161695316.1">
    <property type="nucleotide sequence ID" value="NZ_JAAAHS010000038.1"/>
</dbReference>
<dbReference type="InterPro" id="IPR036689">
    <property type="entry name" value="ESAT-6-like_sf"/>
</dbReference>
<name>A0A964ULF3_9ACTN</name>
<accession>A0A964ULF3</accession>
<dbReference type="Proteomes" id="UP000598297">
    <property type="component" value="Unassembled WGS sequence"/>
</dbReference>
<feature type="region of interest" description="Disordered" evidence="2">
    <location>
        <begin position="354"/>
        <end position="392"/>
    </location>
</feature>
<feature type="coiled-coil region" evidence="1">
    <location>
        <begin position="90"/>
        <end position="117"/>
    </location>
</feature>
<keyword evidence="4" id="KW-1185">Reference proteome</keyword>
<dbReference type="SUPFAM" id="SSF140453">
    <property type="entry name" value="EsxAB dimer-like"/>
    <property type="match status" value="1"/>
</dbReference>
<dbReference type="Gene3D" id="1.10.287.1060">
    <property type="entry name" value="ESAT-6-like"/>
    <property type="match status" value="1"/>
</dbReference>
<reference evidence="3" key="1">
    <citation type="submission" date="2020-01" db="EMBL/GenBank/DDBJ databases">
        <title>Whole-genome analyses of novel actinobacteria.</title>
        <authorList>
            <person name="Sahin N."/>
        </authorList>
    </citation>
    <scope>NUCLEOTIDE SEQUENCE</scope>
    <source>
        <strain evidence="3">YC537</strain>
    </source>
</reference>
<sequence>MSGKESGAEELVELGLELVNPGGEPEELRQAAKAWRQLKAEIAGDSGLLKALDRNVEDTVGHTWRGEAAEAFRKHWREFKAAVEDGVEEYDDIAKQLDEVADQIETVNEEIHSIYAEIGVSIGVGVALSFVSFGVAGGAAAANVTRLATQAIRISARLGALLRRIAAAIRAYQQAGKMVKLTASFFVNWAGNTGGTLIGAGLSGQKVDGAKMWEATWQGGLAAGIGTPAGAGAAGKVANIMDGMASPPGNLAKHLTENITGGVVGNVAGGLAVDGHTALTTDEDPEWGKNALINAVGGAIGGAAVGGAGHYRQDLADNPSPNVDPNWDSSRYGQRGINPDFAIEVPGGAVGAGLAGAGGELAASEEEAKGKGEAEPTTPFGRQQRSIAEDFG</sequence>
<proteinExistence type="predicted"/>